<accession>A0A2J6PGK1</accession>
<proteinExistence type="predicted"/>
<dbReference type="AlphaFoldDB" id="A0A2J6PGK1"/>
<protein>
    <submittedName>
        <fullName evidence="1">Uncharacterized protein</fullName>
    </submittedName>
</protein>
<evidence type="ECO:0000313" key="2">
    <source>
        <dbReference type="Proteomes" id="UP000235672"/>
    </source>
</evidence>
<organism evidence="1 2">
    <name type="scientific">Hyaloscypha hepaticicola</name>
    <dbReference type="NCBI Taxonomy" id="2082293"/>
    <lineage>
        <taxon>Eukaryota</taxon>
        <taxon>Fungi</taxon>
        <taxon>Dikarya</taxon>
        <taxon>Ascomycota</taxon>
        <taxon>Pezizomycotina</taxon>
        <taxon>Leotiomycetes</taxon>
        <taxon>Helotiales</taxon>
        <taxon>Hyaloscyphaceae</taxon>
        <taxon>Hyaloscypha</taxon>
    </lineage>
</organism>
<sequence>MSTSSISVIPLANIECEMDEPSQIKLEACQDISGRNISPVKLIAMLRTKFGIGAYEIQMTRNVYSIRAPRRLSLNEIVACR</sequence>
<name>A0A2J6PGK1_9HELO</name>
<evidence type="ECO:0000313" key="1">
    <source>
        <dbReference type="EMBL" id="PMD13099.1"/>
    </source>
</evidence>
<dbReference type="EMBL" id="KZ613536">
    <property type="protein sequence ID" value="PMD13099.1"/>
    <property type="molecule type" value="Genomic_DNA"/>
</dbReference>
<reference evidence="1 2" key="1">
    <citation type="submission" date="2016-05" db="EMBL/GenBank/DDBJ databases">
        <title>A degradative enzymes factory behind the ericoid mycorrhizal symbiosis.</title>
        <authorList>
            <consortium name="DOE Joint Genome Institute"/>
            <person name="Martino E."/>
            <person name="Morin E."/>
            <person name="Grelet G."/>
            <person name="Kuo A."/>
            <person name="Kohler A."/>
            <person name="Daghino S."/>
            <person name="Barry K."/>
            <person name="Choi C."/>
            <person name="Cichocki N."/>
            <person name="Clum A."/>
            <person name="Copeland A."/>
            <person name="Hainaut M."/>
            <person name="Haridas S."/>
            <person name="Labutti K."/>
            <person name="Lindquist E."/>
            <person name="Lipzen A."/>
            <person name="Khouja H.-R."/>
            <person name="Murat C."/>
            <person name="Ohm R."/>
            <person name="Olson A."/>
            <person name="Spatafora J."/>
            <person name="Veneault-Fourrey C."/>
            <person name="Henrissat B."/>
            <person name="Grigoriev I."/>
            <person name="Martin F."/>
            <person name="Perotto S."/>
        </authorList>
    </citation>
    <scope>NUCLEOTIDE SEQUENCE [LARGE SCALE GENOMIC DNA]</scope>
    <source>
        <strain evidence="1 2">UAMH 7357</strain>
    </source>
</reference>
<dbReference type="OrthoDB" id="3761882at2759"/>
<keyword evidence="2" id="KW-1185">Reference proteome</keyword>
<gene>
    <name evidence="1" type="ORF">NA56DRAFT_756056</name>
</gene>
<dbReference type="Proteomes" id="UP000235672">
    <property type="component" value="Unassembled WGS sequence"/>
</dbReference>